<dbReference type="SUPFAM" id="SSF46689">
    <property type="entry name" value="Homeodomain-like"/>
    <property type="match status" value="1"/>
</dbReference>
<evidence type="ECO:0000256" key="3">
    <source>
        <dbReference type="ARBA" id="ARBA00023125"/>
    </source>
</evidence>
<dbReference type="KEGG" id="rid:RIdsm_00657"/>
<dbReference type="PATRIC" id="fig|540747.5.peg.3370"/>
<dbReference type="Pfam" id="PF13977">
    <property type="entry name" value="TetR_C_6"/>
    <property type="match status" value="1"/>
</dbReference>
<dbReference type="SUPFAM" id="SSF48498">
    <property type="entry name" value="Tetracyclin repressor-like, C-terminal domain"/>
    <property type="match status" value="1"/>
</dbReference>
<proteinExistence type="predicted"/>
<dbReference type="Gene3D" id="1.10.357.10">
    <property type="entry name" value="Tetracycline Repressor, domain 2"/>
    <property type="match status" value="1"/>
</dbReference>
<reference evidence="8 10" key="2">
    <citation type="submission" date="2018-08" db="EMBL/GenBank/DDBJ databases">
        <title>Genetic Globetrotter - A new plasmid hitch-hiking vast phylogenetic and geographic distances.</title>
        <authorList>
            <person name="Vollmers J."/>
            <person name="Petersen J."/>
        </authorList>
    </citation>
    <scope>NUCLEOTIDE SEQUENCE [LARGE SCALE GENOMIC DNA]</scope>
    <source>
        <strain evidence="8 10">DSM 26383</strain>
    </source>
</reference>
<feature type="domain" description="HTH tetR-type" evidence="6">
    <location>
        <begin position="21"/>
        <end position="81"/>
    </location>
</feature>
<dbReference type="InterPro" id="IPR050109">
    <property type="entry name" value="HTH-type_TetR-like_transc_reg"/>
</dbReference>
<keyword evidence="3 5" id="KW-0238">DNA-binding</keyword>
<evidence type="ECO:0000256" key="2">
    <source>
        <dbReference type="ARBA" id="ARBA00023015"/>
    </source>
</evidence>
<dbReference type="InterPro" id="IPR009057">
    <property type="entry name" value="Homeodomain-like_sf"/>
</dbReference>
<evidence type="ECO:0000313" key="10">
    <source>
        <dbReference type="Proteomes" id="UP000325785"/>
    </source>
</evidence>
<evidence type="ECO:0000256" key="1">
    <source>
        <dbReference type="ARBA" id="ARBA00022491"/>
    </source>
</evidence>
<dbReference type="PROSITE" id="PS01081">
    <property type="entry name" value="HTH_TETR_1"/>
    <property type="match status" value="1"/>
</dbReference>
<dbReference type="PANTHER" id="PTHR30055">
    <property type="entry name" value="HTH-TYPE TRANSCRIPTIONAL REGULATOR RUTR"/>
    <property type="match status" value="1"/>
</dbReference>
<dbReference type="EMBL" id="LAXI01000025">
    <property type="protein sequence ID" value="KRS15223.1"/>
    <property type="molecule type" value="Genomic_DNA"/>
</dbReference>
<accession>A0A0T5P250</accession>
<keyword evidence="2" id="KW-0805">Transcription regulation</keyword>
<dbReference type="InterPro" id="IPR023772">
    <property type="entry name" value="DNA-bd_HTH_TetR-type_CS"/>
</dbReference>
<evidence type="ECO:0000256" key="4">
    <source>
        <dbReference type="ARBA" id="ARBA00023163"/>
    </source>
</evidence>
<dbReference type="InterPro" id="IPR001647">
    <property type="entry name" value="HTH_TetR"/>
</dbReference>
<dbReference type="InterPro" id="IPR036271">
    <property type="entry name" value="Tet_transcr_reg_TetR-rel_C_sf"/>
</dbReference>
<evidence type="ECO:0000313" key="7">
    <source>
        <dbReference type="EMBL" id="KRS15223.1"/>
    </source>
</evidence>
<keyword evidence="9" id="KW-1185">Reference proteome</keyword>
<dbReference type="PRINTS" id="PR00455">
    <property type="entry name" value="HTHTETR"/>
</dbReference>
<evidence type="ECO:0000256" key="5">
    <source>
        <dbReference type="PROSITE-ProRule" id="PRU00335"/>
    </source>
</evidence>
<dbReference type="GO" id="GO:0003700">
    <property type="term" value="F:DNA-binding transcription factor activity"/>
    <property type="evidence" value="ECO:0007669"/>
    <property type="project" value="TreeGrafter"/>
</dbReference>
<feature type="DNA-binding region" description="H-T-H motif" evidence="5">
    <location>
        <begin position="44"/>
        <end position="63"/>
    </location>
</feature>
<keyword evidence="1" id="KW-0678">Repressor</keyword>
<dbReference type="Proteomes" id="UP000051401">
    <property type="component" value="Unassembled WGS sequence"/>
</dbReference>
<dbReference type="PANTHER" id="PTHR30055:SF234">
    <property type="entry name" value="HTH-TYPE TRANSCRIPTIONAL REGULATOR BETI"/>
    <property type="match status" value="1"/>
</dbReference>
<dbReference type="Proteomes" id="UP000325785">
    <property type="component" value="Chromosome"/>
</dbReference>
<dbReference type="AlphaFoldDB" id="A0A0T5P250"/>
<protein>
    <submittedName>
        <fullName evidence="7 8">Transcriptional regulator</fullName>
    </submittedName>
</protein>
<dbReference type="GO" id="GO:0000976">
    <property type="term" value="F:transcription cis-regulatory region binding"/>
    <property type="evidence" value="ECO:0007669"/>
    <property type="project" value="TreeGrafter"/>
</dbReference>
<dbReference type="InterPro" id="IPR039538">
    <property type="entry name" value="BetI_C"/>
</dbReference>
<evidence type="ECO:0000259" key="6">
    <source>
        <dbReference type="PROSITE" id="PS50977"/>
    </source>
</evidence>
<dbReference type="Pfam" id="PF00440">
    <property type="entry name" value="TetR_N"/>
    <property type="match status" value="1"/>
</dbReference>
<gene>
    <name evidence="8" type="ORF">RIdsm_00657</name>
    <name evidence="7" type="ORF">XM52_25070</name>
</gene>
<dbReference type="EMBL" id="CP031598">
    <property type="protein sequence ID" value="QEW24873.1"/>
    <property type="molecule type" value="Genomic_DNA"/>
</dbReference>
<reference evidence="7 9" key="1">
    <citation type="submission" date="2015-04" db="EMBL/GenBank/DDBJ databases">
        <title>The draft genome sequence of Roseovarius indicus B108T.</title>
        <authorList>
            <person name="Li G."/>
            <person name="Lai Q."/>
            <person name="Shao Z."/>
            <person name="Yan P."/>
        </authorList>
    </citation>
    <scope>NUCLEOTIDE SEQUENCE [LARGE SCALE GENOMIC DNA]</scope>
    <source>
        <strain evidence="7 9">B108</strain>
    </source>
</reference>
<evidence type="ECO:0000313" key="9">
    <source>
        <dbReference type="Proteomes" id="UP000051401"/>
    </source>
</evidence>
<evidence type="ECO:0000313" key="8">
    <source>
        <dbReference type="EMBL" id="QEW24873.1"/>
    </source>
</evidence>
<sequence>MPDSADNETEESHGRRAQLRERNRLALIEATLDCVAEIGYARTSVSTIIDKAGLSRGMIHLHFNGKDGLMDAAVQHASDLYYQNLYKLLDKVRPSAWPQERIEAVIRSDLSETILNQYNVRIWYGFRGEARERKSIRTFSDTRDSRLRGLLFEAFTTIAEASGVDDPAQTARDAAHGTLAFLEGMWADYLIHPDAFDRDEACRIIFRFLSALFPDHFDLTGARPDGA</sequence>
<dbReference type="OrthoDB" id="7336460at2"/>
<dbReference type="STRING" id="540747.SAMN04488031_11129"/>
<name>A0A0T5P250_9RHOB</name>
<keyword evidence="4" id="KW-0804">Transcription</keyword>
<organism evidence="7 9">
    <name type="scientific">Roseovarius indicus</name>
    <dbReference type="NCBI Taxonomy" id="540747"/>
    <lineage>
        <taxon>Bacteria</taxon>
        <taxon>Pseudomonadati</taxon>
        <taxon>Pseudomonadota</taxon>
        <taxon>Alphaproteobacteria</taxon>
        <taxon>Rhodobacterales</taxon>
        <taxon>Roseobacteraceae</taxon>
        <taxon>Roseovarius</taxon>
    </lineage>
</organism>
<dbReference type="PROSITE" id="PS50977">
    <property type="entry name" value="HTH_TETR_2"/>
    <property type="match status" value="1"/>
</dbReference>